<dbReference type="Gene3D" id="1.25.40.20">
    <property type="entry name" value="Ankyrin repeat-containing domain"/>
    <property type="match status" value="1"/>
</dbReference>
<evidence type="ECO:0000313" key="3">
    <source>
        <dbReference type="Proteomes" id="UP001610335"/>
    </source>
</evidence>
<dbReference type="InterPro" id="IPR036770">
    <property type="entry name" value="Ankyrin_rpt-contain_sf"/>
</dbReference>
<protein>
    <recommendedName>
        <fullName evidence="4">Ankyrin repeat-containing domain protein</fullName>
    </recommendedName>
</protein>
<sequence length="597" mass="68451">MAEALGVVASAISILTLLEQIISTIDKLRSLRHFVKTASNDLQDLIEEIEVVQAVLIALRPESLEFLNLPFTKRRLHAFQKDLEALIFEISKYRDTTLSRRLGAVKLVLKKDMLRVHRQNLDNIKSTLVLLLQAYCSASLRELTLKIDSQNVLPKEETMDSDDDQQDLRFQVARKGRRVKKVVSKQFRFRTPLILVDKMWTINTSHLFSSWTFSIRVNNVVPHESPILLHCREGNIKEIQRLFSAGLASPFDCDPNGQSLIHMAVRGYKLDVCHLLLESGADPSHRNKCGFNPLGYFNFGVALNLIEPREIPLIFDLYRLFISDAEDELFGDNNNNLNLAFRFSGPAEVLTLIQNDSFEKYSELPLKVRFKRTMALNHYLARGPSPAVFRIAMGGEPIDPAAYALEDDYGGTLLHKISEAMAADLAVEETSNIAEWRPLLRDAVLASIDLNKPTHRYNLNYSPFTWFLLTFHLLNSKAHQQARGFNNYILRIWVSELKLAGVDLEAYGAKEHALYNPENDPMEFPLFLKCNRSNYLLPICYHTTPNDLVWWRIISLQYGPEPEDWYLWVANPVDELVGEFWEMIEKSLEVMPGTWTD</sequence>
<evidence type="ECO:0000256" key="1">
    <source>
        <dbReference type="PROSITE-ProRule" id="PRU00023"/>
    </source>
</evidence>
<dbReference type="SUPFAM" id="SSF48403">
    <property type="entry name" value="Ankyrin repeat"/>
    <property type="match status" value="1"/>
</dbReference>
<reference evidence="2 3" key="1">
    <citation type="submission" date="2024-07" db="EMBL/GenBank/DDBJ databases">
        <title>Section-level genome sequencing and comparative genomics of Aspergillus sections Usti and Cavernicolus.</title>
        <authorList>
            <consortium name="Lawrence Berkeley National Laboratory"/>
            <person name="Nybo J.L."/>
            <person name="Vesth T.C."/>
            <person name="Theobald S."/>
            <person name="Frisvad J.C."/>
            <person name="Larsen T.O."/>
            <person name="Kjaerboelling I."/>
            <person name="Rothschild-Mancinelli K."/>
            <person name="Lyhne E.K."/>
            <person name="Kogle M.E."/>
            <person name="Barry K."/>
            <person name="Clum A."/>
            <person name="Na H."/>
            <person name="Ledsgaard L."/>
            <person name="Lin J."/>
            <person name="Lipzen A."/>
            <person name="Kuo A."/>
            <person name="Riley R."/>
            <person name="Mondo S."/>
            <person name="LaButti K."/>
            <person name="Haridas S."/>
            <person name="Pangalinan J."/>
            <person name="Salamov A.A."/>
            <person name="Simmons B.A."/>
            <person name="Magnuson J.K."/>
            <person name="Chen J."/>
            <person name="Drula E."/>
            <person name="Henrissat B."/>
            <person name="Wiebenga A."/>
            <person name="Lubbers R.J."/>
            <person name="Gomes A.C."/>
            <person name="Makela M.R."/>
            <person name="Stajich J."/>
            <person name="Grigoriev I.V."/>
            <person name="Mortensen U.H."/>
            <person name="De vries R.P."/>
            <person name="Baker S.E."/>
            <person name="Andersen M.R."/>
        </authorList>
    </citation>
    <scope>NUCLEOTIDE SEQUENCE [LARGE SCALE GENOMIC DNA]</scope>
    <source>
        <strain evidence="2 3">CBS 600.67</strain>
    </source>
</reference>
<dbReference type="Pfam" id="PF00023">
    <property type="entry name" value="Ank"/>
    <property type="match status" value="1"/>
</dbReference>
<gene>
    <name evidence="2" type="ORF">BDW59DRAFT_156785</name>
</gene>
<dbReference type="Proteomes" id="UP001610335">
    <property type="component" value="Unassembled WGS sequence"/>
</dbReference>
<evidence type="ECO:0000313" key="2">
    <source>
        <dbReference type="EMBL" id="KAL2833284.1"/>
    </source>
</evidence>
<keyword evidence="1" id="KW-0040">ANK repeat</keyword>
<keyword evidence="3" id="KW-1185">Reference proteome</keyword>
<comment type="caution">
    <text evidence="2">The sequence shown here is derived from an EMBL/GenBank/DDBJ whole genome shotgun (WGS) entry which is preliminary data.</text>
</comment>
<feature type="repeat" description="ANK" evidence="1">
    <location>
        <begin position="256"/>
        <end position="288"/>
    </location>
</feature>
<dbReference type="PROSITE" id="PS50297">
    <property type="entry name" value="ANK_REP_REGION"/>
    <property type="match status" value="1"/>
</dbReference>
<dbReference type="EMBL" id="JBFXLS010000004">
    <property type="protein sequence ID" value="KAL2833284.1"/>
    <property type="molecule type" value="Genomic_DNA"/>
</dbReference>
<name>A0ABR4IZV0_9EURO</name>
<evidence type="ECO:0008006" key="4">
    <source>
        <dbReference type="Google" id="ProtNLM"/>
    </source>
</evidence>
<dbReference type="PROSITE" id="PS50088">
    <property type="entry name" value="ANK_REPEAT"/>
    <property type="match status" value="1"/>
</dbReference>
<dbReference type="InterPro" id="IPR002110">
    <property type="entry name" value="Ankyrin_rpt"/>
</dbReference>
<accession>A0ABR4IZV0</accession>
<proteinExistence type="predicted"/>
<organism evidence="2 3">
    <name type="scientific">Aspergillus cavernicola</name>
    <dbReference type="NCBI Taxonomy" id="176166"/>
    <lineage>
        <taxon>Eukaryota</taxon>
        <taxon>Fungi</taxon>
        <taxon>Dikarya</taxon>
        <taxon>Ascomycota</taxon>
        <taxon>Pezizomycotina</taxon>
        <taxon>Eurotiomycetes</taxon>
        <taxon>Eurotiomycetidae</taxon>
        <taxon>Eurotiales</taxon>
        <taxon>Aspergillaceae</taxon>
        <taxon>Aspergillus</taxon>
        <taxon>Aspergillus subgen. Nidulantes</taxon>
    </lineage>
</organism>